<evidence type="ECO:0008006" key="5">
    <source>
        <dbReference type="Google" id="ProtNLM"/>
    </source>
</evidence>
<keyword evidence="4" id="KW-1185">Reference proteome</keyword>
<gene>
    <name evidence="3" type="ORF">EHS25_004429</name>
</gene>
<evidence type="ECO:0000256" key="2">
    <source>
        <dbReference type="SAM" id="Phobius"/>
    </source>
</evidence>
<dbReference type="Proteomes" id="UP000279259">
    <property type="component" value="Unassembled WGS sequence"/>
</dbReference>
<evidence type="ECO:0000313" key="4">
    <source>
        <dbReference type="Proteomes" id="UP000279259"/>
    </source>
</evidence>
<feature type="compositionally biased region" description="Acidic residues" evidence="1">
    <location>
        <begin position="308"/>
        <end position="335"/>
    </location>
</feature>
<dbReference type="STRING" id="1890683.A0A427YUE7"/>
<comment type="caution">
    <text evidence="3">The sequence shown here is derived from an EMBL/GenBank/DDBJ whole genome shotgun (WGS) entry which is preliminary data.</text>
</comment>
<reference evidence="3 4" key="1">
    <citation type="submission" date="2018-11" db="EMBL/GenBank/DDBJ databases">
        <title>Genome sequence of Saitozyma podzolica DSM 27192.</title>
        <authorList>
            <person name="Aliyu H."/>
            <person name="Gorte O."/>
            <person name="Ochsenreither K."/>
        </authorList>
    </citation>
    <scope>NUCLEOTIDE SEQUENCE [LARGE SCALE GENOMIC DNA]</scope>
    <source>
        <strain evidence="3 4">DSM 27192</strain>
    </source>
</reference>
<proteinExistence type="predicted"/>
<dbReference type="OrthoDB" id="2101715at2759"/>
<feature type="region of interest" description="Disordered" evidence="1">
    <location>
        <begin position="303"/>
        <end position="335"/>
    </location>
</feature>
<keyword evidence="2" id="KW-0812">Transmembrane</keyword>
<dbReference type="AlphaFoldDB" id="A0A427YUE7"/>
<evidence type="ECO:0000256" key="1">
    <source>
        <dbReference type="SAM" id="MobiDB-lite"/>
    </source>
</evidence>
<feature type="transmembrane region" description="Helical" evidence="2">
    <location>
        <begin position="222"/>
        <end position="242"/>
    </location>
</feature>
<feature type="transmembrane region" description="Helical" evidence="2">
    <location>
        <begin position="196"/>
        <end position="216"/>
    </location>
</feature>
<keyword evidence="2" id="KW-0472">Membrane</keyword>
<sequence length="335" mass="37999">MCLDRLYWRPWLFEFHDQTWFSPELRQHIQNLLAFLWTHQILPFQTKAPYVRATAVLERVIEEIEEEDRMYHEDKPLRIVDCCSGAGGPMPAIERTLNARRQARSLPPVPVLLSDLHPHTSAWAKHASISPSGSLSFVSNPVDALRAPQAIRAKRHLRTFCLSFHHFGESGARAILQDAMESAEGICIFELQALDFATFCMMLCLFPLTFLVTPFVQPSPLVLLLTYGLPVLPAIFVFDGLVSAYRTRTPQHLSHLATLATMSASVASADRNGVGMIDWQWEFGTETHTWPFGRMRWAVGRKDRIPRDEDDEDDVDVDDLVREDEAEGSGPGMEE</sequence>
<organism evidence="3 4">
    <name type="scientific">Saitozyma podzolica</name>
    <dbReference type="NCBI Taxonomy" id="1890683"/>
    <lineage>
        <taxon>Eukaryota</taxon>
        <taxon>Fungi</taxon>
        <taxon>Dikarya</taxon>
        <taxon>Basidiomycota</taxon>
        <taxon>Agaricomycotina</taxon>
        <taxon>Tremellomycetes</taxon>
        <taxon>Tremellales</taxon>
        <taxon>Trimorphomycetaceae</taxon>
        <taxon>Saitozyma</taxon>
    </lineage>
</organism>
<keyword evidence="2" id="KW-1133">Transmembrane helix</keyword>
<dbReference type="EMBL" id="RSCD01000002">
    <property type="protein sequence ID" value="RSH94625.1"/>
    <property type="molecule type" value="Genomic_DNA"/>
</dbReference>
<protein>
    <recommendedName>
        <fullName evidence="5">Methyltransferase domain-containing protein</fullName>
    </recommendedName>
</protein>
<accession>A0A427YUE7</accession>
<evidence type="ECO:0000313" key="3">
    <source>
        <dbReference type="EMBL" id="RSH94625.1"/>
    </source>
</evidence>
<name>A0A427YUE7_9TREE</name>